<feature type="region of interest" description="Disordered" evidence="1">
    <location>
        <begin position="232"/>
        <end position="258"/>
    </location>
</feature>
<proteinExistence type="predicted"/>
<accession>A0A8A4XE20</accession>
<dbReference type="EMBL" id="MW046582">
    <property type="protein sequence ID" value="QTE04028.1"/>
    <property type="molecule type" value="Genomic_DNA"/>
</dbReference>
<evidence type="ECO:0000313" key="2">
    <source>
        <dbReference type="EMBL" id="QTE04028.1"/>
    </source>
</evidence>
<protein>
    <submittedName>
        <fullName evidence="2">Nonstructural protein 1</fullName>
    </submittedName>
</protein>
<sequence length="258" mass="29400">MEESISLDTIRQTLIHMLKPLMELEVQPDRMKRLKLRRTVTQLEEKKDCETPLMLATFLISMLGEPSSPQSIQIPLKPEKDLYDTFLLSIKELPIQEKPSPSLAQPTMITYTSSMGVPQPGDVGASSASPALGGVPYAHLATPFPFPTETRSESIWLRAPDGSSYSGLIDLGSANYIVKKHLMTWDPQRSTWRTTHIWSEALDENQRQTYESAFLAVSQTVPRENWNIKQAYQERNSSRYTGPKKEWNRNGPRRYSPY</sequence>
<organism evidence="2">
    <name type="scientific">Cygnus columbianus parvoviridae sp</name>
    <dbReference type="NCBI Taxonomy" id="2794474"/>
    <lineage>
        <taxon>Viruses</taxon>
        <taxon>Monodnaviria</taxon>
        <taxon>Shotokuvirae</taxon>
        <taxon>Cossaviricota</taxon>
        <taxon>Quintoviricetes</taxon>
        <taxon>Piccovirales</taxon>
        <taxon>Parvoviridae</taxon>
    </lineage>
</organism>
<evidence type="ECO:0000256" key="1">
    <source>
        <dbReference type="SAM" id="MobiDB-lite"/>
    </source>
</evidence>
<name>A0A8A4XE20_9VIRU</name>
<reference evidence="2" key="1">
    <citation type="submission" date="2020-09" db="EMBL/GenBank/DDBJ databases">
        <title>Parvovirus dark matter in the feces of wild birds.</title>
        <authorList>
            <person name="Dai Z."/>
            <person name="Yang S."/>
            <person name="Zhang W."/>
        </authorList>
    </citation>
    <scope>NUCLEOTIDE SEQUENCE</scope>
    <source>
        <strain evidence="2">Swn66par013</strain>
    </source>
</reference>